<keyword evidence="2" id="KW-1185">Reference proteome</keyword>
<dbReference type="EMBL" id="CAVMBE010000064">
    <property type="protein sequence ID" value="CAK4032487.1"/>
    <property type="molecule type" value="Genomic_DNA"/>
</dbReference>
<gene>
    <name evidence="1" type="ORF">LECACI_7A007645</name>
</gene>
<accession>A0AAI8Z4V8</accession>
<proteinExistence type="predicted"/>
<evidence type="ECO:0000313" key="1">
    <source>
        <dbReference type="EMBL" id="CAK4032487.1"/>
    </source>
</evidence>
<protein>
    <submittedName>
        <fullName evidence="1">Uncharacterized protein</fullName>
    </submittedName>
</protein>
<organism evidence="1 2">
    <name type="scientific">Lecanosticta acicola</name>
    <dbReference type="NCBI Taxonomy" id="111012"/>
    <lineage>
        <taxon>Eukaryota</taxon>
        <taxon>Fungi</taxon>
        <taxon>Dikarya</taxon>
        <taxon>Ascomycota</taxon>
        <taxon>Pezizomycotina</taxon>
        <taxon>Dothideomycetes</taxon>
        <taxon>Dothideomycetidae</taxon>
        <taxon>Mycosphaerellales</taxon>
        <taxon>Mycosphaerellaceae</taxon>
        <taxon>Lecanosticta</taxon>
    </lineage>
</organism>
<comment type="caution">
    <text evidence="1">The sequence shown here is derived from an EMBL/GenBank/DDBJ whole genome shotgun (WGS) entry which is preliminary data.</text>
</comment>
<dbReference type="Proteomes" id="UP001296104">
    <property type="component" value="Unassembled WGS sequence"/>
</dbReference>
<sequence length="165" mass="17890">MPHPERLKSIRARMVADISIASAYAFGNDASVDPAKGAVSSGLLLLSPLGLAGTCLLEQLVEINVSPGGRRIMIVDSSITHRALESRPIGAQLEWVVERIDYLAQRVGIGSAAGFSRFLRGQGCVFFDIARSTVLEDDALNTFIENELLDLSKLDRMRFSPGEES</sequence>
<name>A0AAI8Z4V8_9PEZI</name>
<reference evidence="1" key="1">
    <citation type="submission" date="2023-11" db="EMBL/GenBank/DDBJ databases">
        <authorList>
            <person name="Alioto T."/>
            <person name="Alioto T."/>
            <person name="Gomez Garrido J."/>
        </authorList>
    </citation>
    <scope>NUCLEOTIDE SEQUENCE</scope>
</reference>
<evidence type="ECO:0000313" key="2">
    <source>
        <dbReference type="Proteomes" id="UP001296104"/>
    </source>
</evidence>
<dbReference type="AlphaFoldDB" id="A0AAI8Z4V8"/>